<evidence type="ECO:0000256" key="9">
    <source>
        <dbReference type="ARBA" id="ARBA00022842"/>
    </source>
</evidence>
<evidence type="ECO:0000259" key="12">
    <source>
        <dbReference type="Pfam" id="PF01743"/>
    </source>
</evidence>
<dbReference type="PANTHER" id="PTHR47545:SF1">
    <property type="entry name" value="MULTIFUNCTIONAL CCA PROTEIN"/>
    <property type="match status" value="1"/>
</dbReference>
<organism evidence="14 15">
    <name type="scientific">endosymbiont of Riftia pachyptila</name>
    <name type="common">vent Ph05</name>
    <dbReference type="NCBI Taxonomy" id="1048808"/>
    <lineage>
        <taxon>Bacteria</taxon>
        <taxon>Pseudomonadati</taxon>
        <taxon>Pseudomonadota</taxon>
        <taxon>Gammaproteobacteria</taxon>
        <taxon>sulfur-oxidizing symbionts</taxon>
    </lineage>
</organism>
<keyword evidence="15" id="KW-1185">Reference proteome</keyword>
<dbReference type="Pfam" id="PF12627">
    <property type="entry name" value="PolyA_pol_RNAbd"/>
    <property type="match status" value="1"/>
</dbReference>
<feature type="domain" description="Poly A polymerase head" evidence="12">
    <location>
        <begin position="22"/>
        <end position="141"/>
    </location>
</feature>
<comment type="similarity">
    <text evidence="11">Belongs to the tRNA nucleotidyltransferase/poly(A) polymerase family.</text>
</comment>
<dbReference type="GO" id="GO:0004810">
    <property type="term" value="F:CCA tRNA nucleotidyltransferase activity"/>
    <property type="evidence" value="ECO:0007669"/>
    <property type="project" value="InterPro"/>
</dbReference>
<evidence type="ECO:0000256" key="1">
    <source>
        <dbReference type="ARBA" id="ARBA00001946"/>
    </source>
</evidence>
<dbReference type="GO" id="GO:0005524">
    <property type="term" value="F:ATP binding"/>
    <property type="evidence" value="ECO:0007669"/>
    <property type="project" value="UniProtKB-KW"/>
</dbReference>
<keyword evidence="6" id="KW-0547">Nucleotide-binding</keyword>
<dbReference type="PANTHER" id="PTHR47545">
    <property type="entry name" value="MULTIFUNCTIONAL CCA PROTEIN"/>
    <property type="match status" value="1"/>
</dbReference>
<dbReference type="PIRSF" id="PIRSF000813">
    <property type="entry name" value="CCA_bact"/>
    <property type="match status" value="1"/>
</dbReference>
<gene>
    <name evidence="14" type="primary">cca2</name>
    <name evidence="14" type="ORF">Rifp1Sym_ay00240</name>
</gene>
<dbReference type="CDD" id="cd05398">
    <property type="entry name" value="NT_ClassII-CCAase"/>
    <property type="match status" value="1"/>
</dbReference>
<evidence type="ECO:0000259" key="13">
    <source>
        <dbReference type="Pfam" id="PF12627"/>
    </source>
</evidence>
<keyword evidence="9" id="KW-0460">Magnesium</keyword>
<evidence type="ECO:0000256" key="4">
    <source>
        <dbReference type="ARBA" id="ARBA00022695"/>
    </source>
</evidence>
<sequence>MVAAATGAGVVSDWPQIDGVQVYLVGGAVRDQLLELPVHERDWVVVGGDEARMLAAGFRRADSEFPVFLHPDSGEEFALARTETKTGAGYKGFAVQVGPDVTLEADLRRRDLTINAMALDQQGRLIDPLHGRDDLENGRLRHISDAFIEDPVRLLRLARFAAKLGRWGFRVAHSTHRLLQQMAASDDLLSLKPERIWREMEKSLAELQPWRFFEVLQRCGALQRLLPELDTALGSSAGHAKQSETDGFAALKRASGISTESHVRFAALFYPLLGPGGDVQALVRQLRAGRAYADLLRQLQQADRGGFLAAAPEALLDTVSGLKPQQQPHRLAGFVAAAKALWPGPMQRLAPQIELACRALAEVDARQLQATGLQGAELGQALRQWRLQRLEQWLRDADLNGEESC</sequence>
<dbReference type="SUPFAM" id="SSF81891">
    <property type="entry name" value="Poly A polymerase C-terminal region-like"/>
    <property type="match status" value="1"/>
</dbReference>
<keyword evidence="5" id="KW-0479">Metal-binding</keyword>
<evidence type="ECO:0000313" key="14">
    <source>
        <dbReference type="EMBL" id="EGV51803.1"/>
    </source>
</evidence>
<dbReference type="InterPro" id="IPR012006">
    <property type="entry name" value="CCA_bact"/>
</dbReference>
<accession>G2DC45</accession>
<keyword evidence="8" id="KW-0067">ATP-binding</keyword>
<dbReference type="SUPFAM" id="SSF81301">
    <property type="entry name" value="Nucleotidyltransferase"/>
    <property type="match status" value="1"/>
</dbReference>
<dbReference type="GO" id="GO:0046872">
    <property type="term" value="F:metal ion binding"/>
    <property type="evidence" value="ECO:0007669"/>
    <property type="project" value="UniProtKB-KW"/>
</dbReference>
<feature type="domain" description="tRNA nucleotidyltransferase/poly(A) polymerase RNA and SrmB- binding" evidence="13">
    <location>
        <begin position="168"/>
        <end position="232"/>
    </location>
</feature>
<dbReference type="Pfam" id="PF01743">
    <property type="entry name" value="PolyA_pol"/>
    <property type="match status" value="1"/>
</dbReference>
<dbReference type="GO" id="GO:0042245">
    <property type="term" value="P:RNA repair"/>
    <property type="evidence" value="ECO:0007669"/>
    <property type="project" value="UniProtKB-KW"/>
</dbReference>
<dbReference type="AlphaFoldDB" id="G2DC45"/>
<evidence type="ECO:0000256" key="7">
    <source>
        <dbReference type="ARBA" id="ARBA00022800"/>
    </source>
</evidence>
<dbReference type="InterPro" id="IPR043519">
    <property type="entry name" value="NT_sf"/>
</dbReference>
<evidence type="ECO:0000256" key="10">
    <source>
        <dbReference type="ARBA" id="ARBA00022884"/>
    </source>
</evidence>
<dbReference type="PATRIC" id="fig|1048808.3.peg.1189"/>
<keyword evidence="7" id="KW-0692">RNA repair</keyword>
<keyword evidence="4" id="KW-0548">Nucleotidyltransferase</keyword>
<dbReference type="InterPro" id="IPR050124">
    <property type="entry name" value="tRNA_CCA-adding_enzyme"/>
</dbReference>
<evidence type="ECO:0000256" key="2">
    <source>
        <dbReference type="ARBA" id="ARBA00022679"/>
    </source>
</evidence>
<dbReference type="Gene3D" id="3.30.460.10">
    <property type="entry name" value="Beta Polymerase, domain 2"/>
    <property type="match status" value="1"/>
</dbReference>
<keyword evidence="2 11" id="KW-0808">Transferase</keyword>
<keyword evidence="10 11" id="KW-0694">RNA-binding</keyword>
<evidence type="ECO:0000256" key="11">
    <source>
        <dbReference type="RuleBase" id="RU003953"/>
    </source>
</evidence>
<comment type="caution">
    <text evidence="14">The sequence shown here is derived from an EMBL/GenBank/DDBJ whole genome shotgun (WGS) entry which is preliminary data.</text>
</comment>
<dbReference type="InterPro" id="IPR032828">
    <property type="entry name" value="PolyA_RNA-bd"/>
</dbReference>
<dbReference type="GO" id="GO:0001680">
    <property type="term" value="P:tRNA 3'-terminal CCA addition"/>
    <property type="evidence" value="ECO:0007669"/>
    <property type="project" value="InterPro"/>
</dbReference>
<reference evidence="14" key="1">
    <citation type="journal article" date="2011" name="ISME J.">
        <title>The endosymbionts of the deep-sea tubeworms Riftia pachyptila and Tevnia jerichonana share an identical physiology as revealed by proteogenomic analyses.</title>
        <authorList>
            <person name="Gardebrecht A."/>
            <person name="Markert S."/>
            <person name="Felbeck H."/>
            <person name="Thuermer A."/>
            <person name="Albrecht D."/>
            <person name="Wollherr A."/>
            <person name="Kabisch J."/>
            <person name="Lehmann R."/>
            <person name="Daniel R."/>
            <person name="Liesegang H."/>
            <person name="Hecker M."/>
            <person name="Sievert S.M."/>
            <person name="Schweder T."/>
        </authorList>
    </citation>
    <scope>NUCLEOTIDE SEQUENCE [LARGE SCALE GENOMIC DNA]</scope>
</reference>
<evidence type="ECO:0000256" key="6">
    <source>
        <dbReference type="ARBA" id="ARBA00022741"/>
    </source>
</evidence>
<name>G2DC45_9GAMM</name>
<protein>
    <submittedName>
        <fullName evidence="14">Multifunctional tRNA nucleotidyl transferase</fullName>
    </submittedName>
</protein>
<keyword evidence="3" id="KW-0819">tRNA processing</keyword>
<dbReference type="InterPro" id="IPR002646">
    <property type="entry name" value="PolA_pol_head_dom"/>
</dbReference>
<dbReference type="GO" id="GO:0003723">
    <property type="term" value="F:RNA binding"/>
    <property type="evidence" value="ECO:0007669"/>
    <property type="project" value="UniProtKB-KW"/>
</dbReference>
<dbReference type="Gene3D" id="1.10.3090.10">
    <property type="entry name" value="cca-adding enzyme, domain 2"/>
    <property type="match status" value="1"/>
</dbReference>
<evidence type="ECO:0000256" key="8">
    <source>
        <dbReference type="ARBA" id="ARBA00022840"/>
    </source>
</evidence>
<evidence type="ECO:0000313" key="15">
    <source>
        <dbReference type="Proteomes" id="UP000004491"/>
    </source>
</evidence>
<comment type="cofactor">
    <cofactor evidence="1">
        <name>Mg(2+)</name>
        <dbReference type="ChEBI" id="CHEBI:18420"/>
    </cofactor>
</comment>
<proteinExistence type="inferred from homology"/>
<dbReference type="Proteomes" id="UP000004491">
    <property type="component" value="Unassembled WGS sequence"/>
</dbReference>
<dbReference type="EMBL" id="AFOC01000026">
    <property type="protein sequence ID" value="EGV51803.1"/>
    <property type="molecule type" value="Genomic_DNA"/>
</dbReference>
<evidence type="ECO:0000256" key="3">
    <source>
        <dbReference type="ARBA" id="ARBA00022694"/>
    </source>
</evidence>
<evidence type="ECO:0000256" key="5">
    <source>
        <dbReference type="ARBA" id="ARBA00022723"/>
    </source>
</evidence>